<dbReference type="RefSeq" id="WP_120690720.1">
    <property type="nucleotide sequence ID" value="NZ_RAZT01000018.1"/>
</dbReference>
<name>A0A3A9Y0H7_9ACTN</name>
<reference evidence="1 2" key="1">
    <citation type="submission" date="2018-09" db="EMBL/GenBank/DDBJ databases">
        <title>Micromonospora sp. nov. MS1-9, isolated from a root of Musa sp.</title>
        <authorList>
            <person name="Kuncharoen N."/>
            <person name="Kudo T."/>
            <person name="Ohkuma M."/>
            <person name="Yuki M."/>
            <person name="Tanasupawat S."/>
        </authorList>
    </citation>
    <scope>NUCLEOTIDE SEQUENCE [LARGE SCALE GENOMIC DNA]</scope>
    <source>
        <strain evidence="1 2">MS1-9</strain>
    </source>
</reference>
<dbReference type="InterPro" id="IPR050765">
    <property type="entry name" value="Riboflavin_Biosynth_HTPR"/>
</dbReference>
<dbReference type="PANTHER" id="PTHR38011">
    <property type="entry name" value="DIHYDROFOLATE REDUCTASE FAMILY PROTEIN (AFU_ORTHOLOGUE AFUA_8G06820)"/>
    <property type="match status" value="1"/>
</dbReference>
<organism evidence="1 2">
    <name type="scientific">Micromonospora musae</name>
    <dbReference type="NCBI Taxonomy" id="1894970"/>
    <lineage>
        <taxon>Bacteria</taxon>
        <taxon>Bacillati</taxon>
        <taxon>Actinomycetota</taxon>
        <taxon>Actinomycetes</taxon>
        <taxon>Micromonosporales</taxon>
        <taxon>Micromonosporaceae</taxon>
        <taxon>Micromonospora</taxon>
    </lineage>
</organism>
<dbReference type="PANTHER" id="PTHR38011:SF12">
    <property type="entry name" value="BIFUNCTIONAL DEAMINASE-REDUCTASE DOMAIN PROTEIN"/>
    <property type="match status" value="1"/>
</dbReference>
<protein>
    <submittedName>
        <fullName evidence="1">Dihydrofolate reductase</fullName>
    </submittedName>
</protein>
<comment type="caution">
    <text evidence="1">The sequence shown here is derived from an EMBL/GenBank/DDBJ whole genome shotgun (WGS) entry which is preliminary data.</text>
</comment>
<gene>
    <name evidence="1" type="ORF">D7044_28365</name>
</gene>
<accession>A0A3A9Y0H7</accession>
<sequence>MSKVIMGCAAVSIDGFIANDSDEIGPLFDWATNGDVEWTWSGEPEEYPMRSTRTSFEFVRSVYPRIGCVVMGRRTFDLTDGWDGVPAAGEHVFVVTHEAPTDWKHAETAPFTFVTDGVESAIKQARAFAGDDRVVDLAAGQIGGQALRLGLVDQVVMNVVPVVFGSGRPFFGAMGAGDVVPFDNPARVVQGDRVTHLLYDVSRPPA</sequence>
<dbReference type="InterPro" id="IPR024072">
    <property type="entry name" value="DHFR-like_dom_sf"/>
</dbReference>
<dbReference type="EMBL" id="RAZT01000018">
    <property type="protein sequence ID" value="RKN27304.1"/>
    <property type="molecule type" value="Genomic_DNA"/>
</dbReference>
<dbReference type="Proteomes" id="UP000275865">
    <property type="component" value="Unassembled WGS sequence"/>
</dbReference>
<dbReference type="AlphaFoldDB" id="A0A3A9Y0H7"/>
<proteinExistence type="predicted"/>
<evidence type="ECO:0000313" key="2">
    <source>
        <dbReference type="Proteomes" id="UP000275865"/>
    </source>
</evidence>
<dbReference type="SUPFAM" id="SSF53597">
    <property type="entry name" value="Dihydrofolate reductase-like"/>
    <property type="match status" value="1"/>
</dbReference>
<evidence type="ECO:0000313" key="1">
    <source>
        <dbReference type="EMBL" id="RKN27304.1"/>
    </source>
</evidence>
<dbReference type="Gene3D" id="3.40.430.10">
    <property type="entry name" value="Dihydrofolate Reductase, subunit A"/>
    <property type="match status" value="1"/>
</dbReference>